<evidence type="ECO:0000256" key="2">
    <source>
        <dbReference type="SAM" id="MobiDB-lite"/>
    </source>
</evidence>
<protein>
    <submittedName>
        <fullName evidence="4">Type VII secretion protein EssB</fullName>
    </submittedName>
</protein>
<evidence type="ECO:0000313" key="4">
    <source>
        <dbReference type="EMBL" id="XCJ18175.1"/>
    </source>
</evidence>
<dbReference type="EMBL" id="CP159510">
    <property type="protein sequence ID" value="XCJ18175.1"/>
    <property type="molecule type" value="Genomic_DNA"/>
</dbReference>
<keyword evidence="3" id="KW-0472">Membrane</keyword>
<sequence length="447" mass="50025">MPQEESFFQSKYEAQAEFKEGKYVLTFQRVKIPLRQADELGALGSIDDGVERKIETNEDEIVIIAGPEKTLRPFSDLKQETATERLIFASNLIHFFACYRNQRVIPSCFPENIFFTPGFEPVFLHYGIKDSLPPVSYQEEESLRQVKAVAALLFDPAHPFDTYLKFDFAAKTTRFVKDILRCTTFQSMLGLVEKERRKEIGEEKRSIRLPKKRNRVKNSVMTGTVVLLIPLIILTVYAFIIQMPRQDLFEQSHEHYLQDQYSDVVTVLDPVDEDQMPKVVRYELAVSYVKNEALTESQQNTILNDLTLQSNPLYYRYWIQTGRGETSGALNTARSLNDRMLIAYGLLKEKAALQDNLSMNGKQKQERLQSIDSELKKYSEILGSGESSPADGAARPADSETGNDGGSPDEETSGSSAGSTGSSTAPDTSAAQDKAGSRTGSSGTSGK</sequence>
<keyword evidence="3" id="KW-1133">Transmembrane helix</keyword>
<dbReference type="NCBIfam" id="TIGR03926">
    <property type="entry name" value="T7_EssB"/>
    <property type="match status" value="1"/>
</dbReference>
<accession>A0AAU8IIV4</accession>
<organism evidence="4">
    <name type="scientific">Sporolactobacillus sp. Y61</name>
    <dbReference type="NCBI Taxonomy" id="3160863"/>
    <lineage>
        <taxon>Bacteria</taxon>
        <taxon>Bacillati</taxon>
        <taxon>Bacillota</taxon>
        <taxon>Bacilli</taxon>
        <taxon>Bacillales</taxon>
        <taxon>Sporolactobacillaceae</taxon>
        <taxon>Sporolactobacillus</taxon>
    </lineage>
</organism>
<reference evidence="4" key="1">
    <citation type="submission" date="2024-06" db="EMBL/GenBank/DDBJ databases">
        <authorList>
            <person name="Fan A."/>
            <person name="Zhang F.Y."/>
            <person name="Zhang L."/>
        </authorList>
    </citation>
    <scope>NUCLEOTIDE SEQUENCE</scope>
    <source>
        <strain evidence="4">Y61</strain>
    </source>
</reference>
<dbReference type="Gene3D" id="1.10.510.10">
    <property type="entry name" value="Transferase(Phosphotransferase) domain 1"/>
    <property type="match status" value="1"/>
</dbReference>
<comment type="similarity">
    <text evidence="1">Belongs to the EssB family.</text>
</comment>
<dbReference type="AlphaFoldDB" id="A0AAU8IIV4"/>
<dbReference type="InterPro" id="IPR018778">
    <property type="entry name" value="T7SS_EssB"/>
</dbReference>
<keyword evidence="3" id="KW-0812">Transmembrane</keyword>
<dbReference type="Pfam" id="PF10140">
    <property type="entry name" value="YukC"/>
    <property type="match status" value="1"/>
</dbReference>
<feature type="compositionally biased region" description="Low complexity" evidence="2">
    <location>
        <begin position="413"/>
        <end position="447"/>
    </location>
</feature>
<dbReference type="Gene3D" id="1.25.40.680">
    <property type="entry name" value="Type VII secretion system EssB, C-terminal-like domain"/>
    <property type="match status" value="1"/>
</dbReference>
<feature type="transmembrane region" description="Helical" evidence="3">
    <location>
        <begin position="220"/>
        <end position="240"/>
    </location>
</feature>
<gene>
    <name evidence="4" type="primary">essB</name>
    <name evidence="4" type="ORF">ABNN70_06970</name>
</gene>
<feature type="region of interest" description="Disordered" evidence="2">
    <location>
        <begin position="382"/>
        <end position="447"/>
    </location>
</feature>
<proteinExistence type="inferred from homology"/>
<dbReference type="InterPro" id="IPR042565">
    <property type="entry name" value="T7SS_EssB_C"/>
</dbReference>
<name>A0AAU8IIV4_9BACL</name>
<evidence type="ECO:0000256" key="3">
    <source>
        <dbReference type="SAM" id="Phobius"/>
    </source>
</evidence>
<evidence type="ECO:0000256" key="1">
    <source>
        <dbReference type="ARBA" id="ARBA00010163"/>
    </source>
</evidence>
<dbReference type="RefSeq" id="WP_353949248.1">
    <property type="nucleotide sequence ID" value="NZ_CP159510.1"/>
</dbReference>